<sequence length="355" mass="39466">MNKRILLIAIILQAQSCFAISPATEQAIDNIVANAMAQGNIPGLALAVMVDGKPYLKKGYGYADIEQKIPVRPGTLFGIGSVSKVITAFGLMTLVQEQKVNLDDSVLKYIPEAPRKWKTVTIRELLSHSSGIPQHYGPHLPWPKTWQQVRNLPMEFTPGTDIKYNNFGYIVLGKVIENASGQNLDDFLAQRIFAPLAMHKTGFPLSQAPAGLAVGYGVQNGQIVVRNNQRPWLQMWSSGGIVSTLGNMARWDAAMTAGQLLSAESYRQMWTPVLLLNGKPAGRKNWAWSLGWQVSYQNNKLVAEKDGAITGYSSWISRHIDDKVSIIILTNKKRTQLKRLSNQIFRQVMQQPVVR</sequence>
<gene>
    <name evidence="3" type="ORF">ACFORL_11240</name>
</gene>
<evidence type="ECO:0000313" key="3">
    <source>
        <dbReference type="EMBL" id="MFC3909644.1"/>
    </source>
</evidence>
<evidence type="ECO:0000259" key="2">
    <source>
        <dbReference type="Pfam" id="PF00144"/>
    </source>
</evidence>
<dbReference type="InterPro" id="IPR012338">
    <property type="entry name" value="Beta-lactam/transpept-like"/>
</dbReference>
<evidence type="ECO:0000313" key="4">
    <source>
        <dbReference type="Proteomes" id="UP001595758"/>
    </source>
</evidence>
<dbReference type="SUPFAM" id="SSF56601">
    <property type="entry name" value="beta-lactamase/transpeptidase-like"/>
    <property type="match status" value="1"/>
</dbReference>
<keyword evidence="3" id="KW-0378">Hydrolase</keyword>
<feature type="signal peptide" evidence="1">
    <location>
        <begin position="1"/>
        <end position="19"/>
    </location>
</feature>
<feature type="domain" description="Beta-lactamase-related" evidence="2">
    <location>
        <begin position="28"/>
        <end position="335"/>
    </location>
</feature>
<dbReference type="RefSeq" id="WP_382344057.1">
    <property type="nucleotide sequence ID" value="NZ_JBHSAB010000026.1"/>
</dbReference>
<dbReference type="EC" id="3.-.-.-" evidence="3"/>
<dbReference type="GO" id="GO:0016787">
    <property type="term" value="F:hydrolase activity"/>
    <property type="evidence" value="ECO:0007669"/>
    <property type="project" value="UniProtKB-KW"/>
</dbReference>
<dbReference type="PANTHER" id="PTHR46825:SF9">
    <property type="entry name" value="BETA-LACTAMASE-RELATED DOMAIN-CONTAINING PROTEIN"/>
    <property type="match status" value="1"/>
</dbReference>
<protein>
    <submittedName>
        <fullName evidence="3">Serine hydrolase domain-containing protein</fullName>
        <ecNumber evidence="3">3.-.-.-</ecNumber>
    </submittedName>
</protein>
<reference evidence="4" key="1">
    <citation type="journal article" date="2019" name="Int. J. Syst. Evol. Microbiol.">
        <title>The Global Catalogue of Microorganisms (GCM) 10K type strain sequencing project: providing services to taxonomists for standard genome sequencing and annotation.</title>
        <authorList>
            <consortium name="The Broad Institute Genomics Platform"/>
            <consortium name="The Broad Institute Genome Sequencing Center for Infectious Disease"/>
            <person name="Wu L."/>
            <person name="Ma J."/>
        </authorList>
    </citation>
    <scope>NUCLEOTIDE SEQUENCE [LARGE SCALE GENOMIC DNA]</scope>
    <source>
        <strain evidence="4">CCUG 59858</strain>
    </source>
</reference>
<keyword evidence="1" id="KW-0732">Signal</keyword>
<proteinExistence type="predicted"/>
<dbReference type="PANTHER" id="PTHR46825">
    <property type="entry name" value="D-ALANYL-D-ALANINE-CARBOXYPEPTIDASE/ENDOPEPTIDASE AMPH"/>
    <property type="match status" value="1"/>
</dbReference>
<dbReference type="Pfam" id="PF00144">
    <property type="entry name" value="Beta-lactamase"/>
    <property type="match status" value="1"/>
</dbReference>
<dbReference type="Gene3D" id="3.40.710.10">
    <property type="entry name" value="DD-peptidase/beta-lactamase superfamily"/>
    <property type="match status" value="1"/>
</dbReference>
<dbReference type="InterPro" id="IPR050491">
    <property type="entry name" value="AmpC-like"/>
</dbReference>
<keyword evidence="4" id="KW-1185">Reference proteome</keyword>
<dbReference type="EMBL" id="JBHSAB010000026">
    <property type="protein sequence ID" value="MFC3909644.1"/>
    <property type="molecule type" value="Genomic_DNA"/>
</dbReference>
<organism evidence="3 4">
    <name type="scientific">Legionella dresdenensis</name>
    <dbReference type="NCBI Taxonomy" id="450200"/>
    <lineage>
        <taxon>Bacteria</taxon>
        <taxon>Pseudomonadati</taxon>
        <taxon>Pseudomonadota</taxon>
        <taxon>Gammaproteobacteria</taxon>
        <taxon>Legionellales</taxon>
        <taxon>Legionellaceae</taxon>
        <taxon>Legionella</taxon>
    </lineage>
</organism>
<accession>A0ABV8CHE6</accession>
<dbReference type="Proteomes" id="UP001595758">
    <property type="component" value="Unassembled WGS sequence"/>
</dbReference>
<dbReference type="InterPro" id="IPR001466">
    <property type="entry name" value="Beta-lactam-related"/>
</dbReference>
<evidence type="ECO:0000256" key="1">
    <source>
        <dbReference type="SAM" id="SignalP"/>
    </source>
</evidence>
<comment type="caution">
    <text evidence="3">The sequence shown here is derived from an EMBL/GenBank/DDBJ whole genome shotgun (WGS) entry which is preliminary data.</text>
</comment>
<name>A0ABV8CHE6_9GAMM</name>
<feature type="chain" id="PRO_5045575230" evidence="1">
    <location>
        <begin position="20"/>
        <end position="355"/>
    </location>
</feature>